<keyword evidence="1" id="KW-0472">Membrane</keyword>
<accession>A0A165NQI4</accession>
<dbReference type="Proteomes" id="UP000076727">
    <property type="component" value="Unassembled WGS sequence"/>
</dbReference>
<keyword evidence="3" id="KW-1185">Reference proteome</keyword>
<protein>
    <submittedName>
        <fullName evidence="2">Uncharacterized protein</fullName>
    </submittedName>
</protein>
<keyword evidence="1" id="KW-0812">Transmembrane</keyword>
<name>A0A165NQI4_9APHY</name>
<gene>
    <name evidence="2" type="ORF">DAEQUDRAFT_400988</name>
</gene>
<dbReference type="AlphaFoldDB" id="A0A165NQI4"/>
<evidence type="ECO:0000256" key="1">
    <source>
        <dbReference type="SAM" id="Phobius"/>
    </source>
</evidence>
<reference evidence="2 3" key="1">
    <citation type="journal article" date="2016" name="Mol. Biol. Evol.">
        <title>Comparative Genomics of Early-Diverging Mushroom-Forming Fungi Provides Insights into the Origins of Lignocellulose Decay Capabilities.</title>
        <authorList>
            <person name="Nagy L.G."/>
            <person name="Riley R."/>
            <person name="Tritt A."/>
            <person name="Adam C."/>
            <person name="Daum C."/>
            <person name="Floudas D."/>
            <person name="Sun H."/>
            <person name="Yadav J.S."/>
            <person name="Pangilinan J."/>
            <person name="Larsson K.H."/>
            <person name="Matsuura K."/>
            <person name="Barry K."/>
            <person name="Labutti K."/>
            <person name="Kuo R."/>
            <person name="Ohm R.A."/>
            <person name="Bhattacharya S.S."/>
            <person name="Shirouzu T."/>
            <person name="Yoshinaga Y."/>
            <person name="Martin F.M."/>
            <person name="Grigoriev I.V."/>
            <person name="Hibbett D.S."/>
        </authorList>
    </citation>
    <scope>NUCLEOTIDE SEQUENCE [LARGE SCALE GENOMIC DNA]</scope>
    <source>
        <strain evidence="2 3">L-15889</strain>
    </source>
</reference>
<organism evidence="2 3">
    <name type="scientific">Daedalea quercina L-15889</name>
    <dbReference type="NCBI Taxonomy" id="1314783"/>
    <lineage>
        <taxon>Eukaryota</taxon>
        <taxon>Fungi</taxon>
        <taxon>Dikarya</taxon>
        <taxon>Basidiomycota</taxon>
        <taxon>Agaricomycotina</taxon>
        <taxon>Agaricomycetes</taxon>
        <taxon>Polyporales</taxon>
        <taxon>Fomitopsis</taxon>
    </lineage>
</organism>
<proteinExistence type="predicted"/>
<evidence type="ECO:0000313" key="2">
    <source>
        <dbReference type="EMBL" id="KZT67248.1"/>
    </source>
</evidence>
<keyword evidence="1" id="KW-1133">Transmembrane helix</keyword>
<dbReference type="EMBL" id="KV429078">
    <property type="protein sequence ID" value="KZT67248.1"/>
    <property type="molecule type" value="Genomic_DNA"/>
</dbReference>
<feature type="transmembrane region" description="Helical" evidence="1">
    <location>
        <begin position="50"/>
        <end position="75"/>
    </location>
</feature>
<evidence type="ECO:0000313" key="3">
    <source>
        <dbReference type="Proteomes" id="UP000076727"/>
    </source>
</evidence>
<sequence length="119" mass="12858">MPRRIDALQFGYTFLGSEDPRPRSSSEVAMTEHLPSPALLRSFRSLFTPAVPLCSAAIIRALFAGAFLVTLPVYVQRRGQLIHEACLRLASGTCCTPPEGVLGFRPGCLAIQRPSVSAT</sequence>